<dbReference type="InterPro" id="IPR058245">
    <property type="entry name" value="NreC/VraR/RcsB-like_REC"/>
</dbReference>
<organism evidence="5 6">
    <name type="scientific">Nocardioides simplex</name>
    <name type="common">Arthrobacter simplex</name>
    <dbReference type="NCBI Taxonomy" id="2045"/>
    <lineage>
        <taxon>Bacteria</taxon>
        <taxon>Bacillati</taxon>
        <taxon>Actinomycetota</taxon>
        <taxon>Actinomycetes</taxon>
        <taxon>Propionibacteriales</taxon>
        <taxon>Nocardioidaceae</taxon>
        <taxon>Pimelobacter</taxon>
    </lineage>
</organism>
<dbReference type="SUPFAM" id="SSF46894">
    <property type="entry name" value="C-terminal effector domain of the bipartite response regulators"/>
    <property type="match status" value="1"/>
</dbReference>
<evidence type="ECO:0000313" key="5">
    <source>
        <dbReference type="EMBL" id="AIY19277.1"/>
    </source>
</evidence>
<dbReference type="Proteomes" id="UP000030300">
    <property type="component" value="Chromosome"/>
</dbReference>
<dbReference type="Pfam" id="PF00196">
    <property type="entry name" value="GerE"/>
    <property type="match status" value="1"/>
</dbReference>
<dbReference type="InterPro" id="IPR000792">
    <property type="entry name" value="Tscrpt_reg_LuxR_C"/>
</dbReference>
<evidence type="ECO:0000313" key="6">
    <source>
        <dbReference type="Proteomes" id="UP000030300"/>
    </source>
</evidence>
<keyword evidence="1" id="KW-0597">Phosphoprotein</keyword>
<dbReference type="GeneID" id="96612083"/>
<dbReference type="SMART" id="SM00448">
    <property type="entry name" value="REC"/>
    <property type="match status" value="1"/>
</dbReference>
<dbReference type="GO" id="GO:0003677">
    <property type="term" value="F:DNA binding"/>
    <property type="evidence" value="ECO:0007669"/>
    <property type="project" value="UniProtKB-KW"/>
</dbReference>
<keyword evidence="6" id="KW-1185">Reference proteome</keyword>
<dbReference type="KEGG" id="psim:KR76_25375"/>
<dbReference type="EMBL" id="CP009896">
    <property type="protein sequence ID" value="AIY19277.1"/>
    <property type="molecule type" value="Genomic_DNA"/>
</dbReference>
<protein>
    <submittedName>
        <fullName evidence="5">DNA-binding response regulator, LuxR family</fullName>
    </submittedName>
</protein>
<dbReference type="CDD" id="cd06170">
    <property type="entry name" value="LuxR_C_like"/>
    <property type="match status" value="1"/>
</dbReference>
<keyword evidence="2" id="KW-0805">Transcription regulation</keyword>
<reference evidence="5 6" key="1">
    <citation type="journal article" date="2015" name="Genome Announc.">
        <title>Complete Genome Sequence of Steroid-Transforming Nocardioides simplex VKM Ac-2033D.</title>
        <authorList>
            <person name="Shtratnikova V.Y."/>
            <person name="Schelkunov M.I."/>
            <person name="Pekov Y.A."/>
            <person name="Fokina V.V."/>
            <person name="Logacheva M.D."/>
            <person name="Sokolov S.L."/>
            <person name="Bragin E.Y."/>
            <person name="Ashapkin V.V."/>
            <person name="Donova M.V."/>
        </authorList>
    </citation>
    <scope>NUCLEOTIDE SEQUENCE [LARGE SCALE GENOMIC DNA]</scope>
    <source>
        <strain evidence="5 6">VKM Ac-2033D</strain>
    </source>
</reference>
<dbReference type="Pfam" id="PF00072">
    <property type="entry name" value="Response_reg"/>
    <property type="match status" value="1"/>
</dbReference>
<keyword evidence="4" id="KW-0804">Transcription</keyword>
<accession>A0A0A1DRL5</accession>
<dbReference type="InterPro" id="IPR001789">
    <property type="entry name" value="Sig_transdc_resp-reg_receiver"/>
</dbReference>
<dbReference type="GO" id="GO:0000160">
    <property type="term" value="P:phosphorelay signal transduction system"/>
    <property type="evidence" value="ECO:0007669"/>
    <property type="project" value="InterPro"/>
</dbReference>
<dbReference type="OrthoDB" id="9808843at2"/>
<dbReference type="PANTHER" id="PTHR43214">
    <property type="entry name" value="TWO-COMPONENT RESPONSE REGULATOR"/>
    <property type="match status" value="1"/>
</dbReference>
<evidence type="ECO:0000256" key="1">
    <source>
        <dbReference type="ARBA" id="ARBA00022553"/>
    </source>
</evidence>
<name>A0A0A1DRL5_NOCSI</name>
<dbReference type="GO" id="GO:0006355">
    <property type="term" value="P:regulation of DNA-templated transcription"/>
    <property type="evidence" value="ECO:0007669"/>
    <property type="project" value="InterPro"/>
</dbReference>
<dbReference type="Gene3D" id="3.40.50.2300">
    <property type="match status" value="1"/>
</dbReference>
<dbReference type="STRING" id="2045.KR76_25375"/>
<sequence length="218" mass="22958">MISVLVVDDHQLARSGLRSLIEAEPDLEVAGEAGDGPAAVRLAGQLRPDVVLMDLKMPGGDGLAATRTIAADPDLAATRIIVLTSYDSDDSVLAALRYGASGYLLKDFEAPALLQGIRTVAAGEALLAPAIARRIAATWTPPAAPVTPDPALDRLTEREREILVKVAEGRSNAELAADLHISHATAKTHVSRILTKLGARDRVQLVIIGYRSGLVRPG</sequence>
<dbReference type="SMART" id="SM00421">
    <property type="entry name" value="HTH_LUXR"/>
    <property type="match status" value="1"/>
</dbReference>
<evidence type="ECO:0000256" key="4">
    <source>
        <dbReference type="ARBA" id="ARBA00023163"/>
    </source>
</evidence>
<dbReference type="SUPFAM" id="SSF52172">
    <property type="entry name" value="CheY-like"/>
    <property type="match status" value="1"/>
</dbReference>
<dbReference type="PANTHER" id="PTHR43214:SF24">
    <property type="entry name" value="TRANSCRIPTIONAL REGULATORY PROTEIN NARL-RELATED"/>
    <property type="match status" value="1"/>
</dbReference>
<dbReference type="eggNOG" id="COG2197">
    <property type="taxonomic scope" value="Bacteria"/>
</dbReference>
<gene>
    <name evidence="5" type="ORF">KR76_25375</name>
</gene>
<dbReference type="PRINTS" id="PR00038">
    <property type="entry name" value="HTHLUXR"/>
</dbReference>
<dbReference type="HOGENOM" id="CLU_000445_90_10_11"/>
<dbReference type="InterPro" id="IPR016032">
    <property type="entry name" value="Sig_transdc_resp-reg_C-effctor"/>
</dbReference>
<dbReference type="PROSITE" id="PS50043">
    <property type="entry name" value="HTH_LUXR_2"/>
    <property type="match status" value="1"/>
</dbReference>
<proteinExistence type="predicted"/>
<evidence type="ECO:0000256" key="3">
    <source>
        <dbReference type="ARBA" id="ARBA00023125"/>
    </source>
</evidence>
<dbReference type="CDD" id="cd17535">
    <property type="entry name" value="REC_NarL-like"/>
    <property type="match status" value="1"/>
</dbReference>
<dbReference type="RefSeq" id="WP_038682322.1">
    <property type="nucleotide sequence ID" value="NZ_BJMC01000023.1"/>
</dbReference>
<evidence type="ECO:0000256" key="2">
    <source>
        <dbReference type="ARBA" id="ARBA00023015"/>
    </source>
</evidence>
<dbReference type="AlphaFoldDB" id="A0A0A1DRL5"/>
<keyword evidence="3 5" id="KW-0238">DNA-binding</keyword>
<dbReference type="PROSITE" id="PS50110">
    <property type="entry name" value="RESPONSE_REGULATORY"/>
    <property type="match status" value="1"/>
</dbReference>
<dbReference type="InterPro" id="IPR011006">
    <property type="entry name" value="CheY-like_superfamily"/>
</dbReference>
<dbReference type="InterPro" id="IPR039420">
    <property type="entry name" value="WalR-like"/>
</dbReference>